<feature type="region of interest" description="Disordered" evidence="1">
    <location>
        <begin position="1"/>
        <end position="37"/>
    </location>
</feature>
<evidence type="ECO:0000313" key="3">
    <source>
        <dbReference type="EMBL" id="OIQ95579.1"/>
    </source>
</evidence>
<feature type="domain" description="DUF2293" evidence="2">
    <location>
        <begin position="172"/>
        <end position="254"/>
    </location>
</feature>
<evidence type="ECO:0000256" key="1">
    <source>
        <dbReference type="SAM" id="MobiDB-lite"/>
    </source>
</evidence>
<dbReference type="AlphaFoldDB" id="A0A1J5S1D3"/>
<name>A0A1J5S1D3_9ZZZZ</name>
<evidence type="ECO:0000259" key="2">
    <source>
        <dbReference type="Pfam" id="PF10056"/>
    </source>
</evidence>
<proteinExistence type="predicted"/>
<dbReference type="InterPro" id="IPR018744">
    <property type="entry name" value="DUF2293"/>
</dbReference>
<feature type="compositionally biased region" description="Polar residues" evidence="1">
    <location>
        <begin position="1"/>
        <end position="13"/>
    </location>
</feature>
<reference evidence="3" key="1">
    <citation type="submission" date="2016-10" db="EMBL/GenBank/DDBJ databases">
        <title>Sequence of Gallionella enrichment culture.</title>
        <authorList>
            <person name="Poehlein A."/>
            <person name="Muehling M."/>
            <person name="Daniel R."/>
        </authorList>
    </citation>
    <scope>NUCLEOTIDE SEQUENCE</scope>
</reference>
<organism evidence="3">
    <name type="scientific">mine drainage metagenome</name>
    <dbReference type="NCBI Taxonomy" id="410659"/>
    <lineage>
        <taxon>unclassified sequences</taxon>
        <taxon>metagenomes</taxon>
        <taxon>ecological metagenomes</taxon>
    </lineage>
</organism>
<dbReference type="Pfam" id="PF10056">
    <property type="entry name" value="DUF2293"/>
    <property type="match status" value="1"/>
</dbReference>
<comment type="caution">
    <text evidence="3">The sequence shown here is derived from an EMBL/GenBank/DDBJ whole genome shotgun (WGS) entry which is preliminary data.</text>
</comment>
<protein>
    <recommendedName>
        <fullName evidence="2">DUF2293 domain-containing protein</fullName>
    </recommendedName>
</protein>
<accession>A0A1J5S1D3</accession>
<gene>
    <name evidence="3" type="ORF">GALL_224510</name>
</gene>
<dbReference type="EMBL" id="MLJW01000164">
    <property type="protein sequence ID" value="OIQ95579.1"/>
    <property type="molecule type" value="Genomic_DNA"/>
</dbReference>
<sequence>MQSTPTALRNENVTCPKHARRQARQNDPQPGPFPGLNERSGYSCLPCVPNESIEVRPFGKPGHVLSLEGRVLAVPNGWALLPPGDAALSRRIKADGPSWTVIELLGRKRFSRGIWAPAERIEALRAGLATEREDPSYQRKLDAGRRRRAAEQASYEVEFREAVLAFLGFHPRHRPHAEALATLIAAHAVPVGSGTVARTERIPVEERAEAATIAWMRHQTTAYDSMSIPRVRGKRREVRRMLAQRSRELLQAYRMDRDVDLMRCPLQAALRRAEERADPLNGV</sequence>